<proteinExistence type="predicted"/>
<dbReference type="EMBL" id="CM044704">
    <property type="protein sequence ID" value="KAI5669507.1"/>
    <property type="molecule type" value="Genomic_DNA"/>
</dbReference>
<comment type="caution">
    <text evidence="1">The sequence shown here is derived from an EMBL/GenBank/DDBJ whole genome shotgun (WGS) entry which is preliminary data.</text>
</comment>
<name>A0ACC0BA71_CATRO</name>
<accession>A0ACC0BA71</accession>
<gene>
    <name evidence="1" type="ORF">M9H77_19360</name>
</gene>
<sequence length="113" mass="12640">MEEVPAHVHPGPILPDVLTRQHEHRSSLICNVSVAIYFRLTASMHGSFMRCTTDRGSPSATSDLGLVAYSYLLAPLGAMWCTSFDLSQLPMHVLLTYRDQLDFMPSNQVLTFK</sequence>
<reference evidence="2" key="1">
    <citation type="journal article" date="2023" name="Nat. Plants">
        <title>Single-cell RNA sequencing provides a high-resolution roadmap for understanding the multicellular compartmentation of specialized metabolism.</title>
        <authorList>
            <person name="Sun S."/>
            <person name="Shen X."/>
            <person name="Li Y."/>
            <person name="Li Y."/>
            <person name="Wang S."/>
            <person name="Li R."/>
            <person name="Zhang H."/>
            <person name="Shen G."/>
            <person name="Guo B."/>
            <person name="Wei J."/>
            <person name="Xu J."/>
            <person name="St-Pierre B."/>
            <person name="Chen S."/>
            <person name="Sun C."/>
        </authorList>
    </citation>
    <scope>NUCLEOTIDE SEQUENCE [LARGE SCALE GENOMIC DNA]</scope>
</reference>
<evidence type="ECO:0000313" key="1">
    <source>
        <dbReference type="EMBL" id="KAI5669507.1"/>
    </source>
</evidence>
<keyword evidence="2" id="KW-1185">Reference proteome</keyword>
<organism evidence="1 2">
    <name type="scientific">Catharanthus roseus</name>
    <name type="common">Madagascar periwinkle</name>
    <name type="synonym">Vinca rosea</name>
    <dbReference type="NCBI Taxonomy" id="4058"/>
    <lineage>
        <taxon>Eukaryota</taxon>
        <taxon>Viridiplantae</taxon>
        <taxon>Streptophyta</taxon>
        <taxon>Embryophyta</taxon>
        <taxon>Tracheophyta</taxon>
        <taxon>Spermatophyta</taxon>
        <taxon>Magnoliopsida</taxon>
        <taxon>eudicotyledons</taxon>
        <taxon>Gunneridae</taxon>
        <taxon>Pentapetalae</taxon>
        <taxon>asterids</taxon>
        <taxon>lamiids</taxon>
        <taxon>Gentianales</taxon>
        <taxon>Apocynaceae</taxon>
        <taxon>Rauvolfioideae</taxon>
        <taxon>Vinceae</taxon>
        <taxon>Catharanthinae</taxon>
        <taxon>Catharanthus</taxon>
    </lineage>
</organism>
<dbReference type="Proteomes" id="UP001060085">
    <property type="component" value="Linkage Group LG04"/>
</dbReference>
<evidence type="ECO:0000313" key="2">
    <source>
        <dbReference type="Proteomes" id="UP001060085"/>
    </source>
</evidence>
<protein>
    <submittedName>
        <fullName evidence="1">Uncharacterized protein</fullName>
    </submittedName>
</protein>